<dbReference type="Proteomes" id="UP000198211">
    <property type="component" value="Unassembled WGS sequence"/>
</dbReference>
<evidence type="ECO:0000259" key="1">
    <source>
        <dbReference type="Pfam" id="PF13843"/>
    </source>
</evidence>
<evidence type="ECO:0000313" key="2">
    <source>
        <dbReference type="EMBL" id="OWZ06644.1"/>
    </source>
</evidence>
<protein>
    <recommendedName>
        <fullName evidence="1">PiggyBac transposable element-derived protein domain-containing protein</fullName>
    </recommendedName>
</protein>
<dbReference type="PANTHER" id="PTHR46599:SF3">
    <property type="entry name" value="PIGGYBAC TRANSPOSABLE ELEMENT-DERIVED PROTEIN 4"/>
    <property type="match status" value="1"/>
</dbReference>
<dbReference type="AlphaFoldDB" id="A0A225VNG5"/>
<accession>A0A225VNG5</accession>
<feature type="domain" description="PiggyBac transposable element-derived protein" evidence="1">
    <location>
        <begin position="10"/>
        <end position="131"/>
    </location>
</feature>
<gene>
    <name evidence="2" type="ORF">PHMEG_00021073</name>
</gene>
<dbReference type="STRING" id="4795.A0A225VNG5"/>
<name>A0A225VNG5_9STRA</name>
<proteinExistence type="predicted"/>
<dbReference type="EMBL" id="NBNE01003875">
    <property type="protein sequence ID" value="OWZ06644.1"/>
    <property type="molecule type" value="Genomic_DNA"/>
</dbReference>
<reference evidence="3" key="1">
    <citation type="submission" date="2017-03" db="EMBL/GenBank/DDBJ databases">
        <title>Phytopthora megakarya and P. palmivora, two closely related causual agents of cacao black pod achieved similar genome size and gene model numbers by different mechanisms.</title>
        <authorList>
            <person name="Ali S."/>
            <person name="Shao J."/>
            <person name="Larry D.J."/>
            <person name="Kronmiller B."/>
            <person name="Shen D."/>
            <person name="Strem M.D."/>
            <person name="Melnick R.L."/>
            <person name="Guiltinan M.J."/>
            <person name="Tyler B.M."/>
            <person name="Meinhardt L.W."/>
            <person name="Bailey B.A."/>
        </authorList>
    </citation>
    <scope>NUCLEOTIDE SEQUENCE [LARGE SCALE GENOMIC DNA]</scope>
    <source>
        <strain evidence="3">zdho120</strain>
    </source>
</reference>
<dbReference type="Pfam" id="PF13843">
    <property type="entry name" value="DDE_Tnp_1_7"/>
    <property type="match status" value="1"/>
</dbReference>
<comment type="caution">
    <text evidence="2">The sequence shown here is derived from an EMBL/GenBank/DDBJ whole genome shotgun (WGS) entry which is preliminary data.</text>
</comment>
<evidence type="ECO:0000313" key="3">
    <source>
        <dbReference type="Proteomes" id="UP000198211"/>
    </source>
</evidence>
<dbReference type="InterPro" id="IPR029526">
    <property type="entry name" value="PGBD"/>
</dbReference>
<keyword evidence="3" id="KW-1185">Reference proteome</keyword>
<dbReference type="PANTHER" id="PTHR46599">
    <property type="entry name" value="PIGGYBAC TRANSPOSABLE ELEMENT-DERIVED PROTEIN 4"/>
    <property type="match status" value="1"/>
</dbReference>
<sequence length="316" mass="35643">MPIRENLPNHWRQDDVGAILRSILRRILVRDRFMDSSRYLHFNNNKDPRAKTDCALKSRSVVSAPQETFVKSFVHAELSFDEAMLPSSLRIIGPEYKPQKWDTKLFMFCYARSVYCNCFEIYCGQKQRITESGAVDLKSGPAAVIRTLRAIFAIKPLDSGHYGACRLRLVLHFQRVGRSIIDLGFYTVGTILTNGRGFCKAVVSKKKKRPKNIPRGTLIFARSKLVNNISAVCWWDSEPVHFLSVGGNLALYCRYRASRSSKTLTSLGAALLSMINFVCNDIQLRAITYRKYCGGEGSAKSARVLDPACHCAQDTD</sequence>
<organism evidence="2 3">
    <name type="scientific">Phytophthora megakarya</name>
    <dbReference type="NCBI Taxonomy" id="4795"/>
    <lineage>
        <taxon>Eukaryota</taxon>
        <taxon>Sar</taxon>
        <taxon>Stramenopiles</taxon>
        <taxon>Oomycota</taxon>
        <taxon>Peronosporomycetes</taxon>
        <taxon>Peronosporales</taxon>
        <taxon>Peronosporaceae</taxon>
        <taxon>Phytophthora</taxon>
    </lineage>
</organism>